<evidence type="ECO:0000313" key="2">
    <source>
        <dbReference type="Proteomes" id="UP000629603"/>
    </source>
</evidence>
<dbReference type="Proteomes" id="UP000629603">
    <property type="component" value="Segment"/>
</dbReference>
<protein>
    <submittedName>
        <fullName evidence="1">Uncharacterized protein</fullName>
    </submittedName>
</protein>
<sequence length="163" mass="19773">MTSELTVSQVWGIDLTKVDDMCKILTWYEYRRNMAINALLPDRMTEDDLRWKDVTLTRDRRQADRVVRVTLCLKDENHTRISHKFTQNEFFSDGDLKEIYRKHLAEEKERKAAEKREQEKIFALSEESKREKELEHLRGLMKKYPLEIDEEIKRRQREIDLDD</sequence>
<gene>
    <name evidence="1" type="ORF">EVB93_100</name>
</gene>
<evidence type="ECO:0000313" key="1">
    <source>
        <dbReference type="EMBL" id="QIG71207.1"/>
    </source>
</evidence>
<proteinExistence type="predicted"/>
<keyword evidence="2" id="KW-1185">Reference proteome</keyword>
<organism evidence="1 2">
    <name type="scientific">Rhizobium phage RHph_TM30</name>
    <dbReference type="NCBI Taxonomy" id="2509764"/>
    <lineage>
        <taxon>Viruses</taxon>
        <taxon>Duplodnaviria</taxon>
        <taxon>Heunggongvirae</taxon>
        <taxon>Uroviricota</taxon>
        <taxon>Caudoviricetes</taxon>
        <taxon>Kleczkowskaviridae</taxon>
        <taxon>Cuauhnahuacvirus</taxon>
        <taxon>Cuauhnahuacvirus TM30</taxon>
    </lineage>
</organism>
<reference evidence="1 2" key="1">
    <citation type="submission" date="2020-01" db="EMBL/GenBank/DDBJ databases">
        <title>Patterns of diversity and host range of bacteriophage communities associated with bean-nodulatin bacteria.</title>
        <authorList>
            <person name="Vann Cauwenberghe J."/>
            <person name="Santamaria R.I."/>
            <person name="Bustos P."/>
            <person name="Juarez S."/>
            <person name="Gonzalez V."/>
        </authorList>
    </citation>
    <scope>NUCLEOTIDE SEQUENCE [LARGE SCALE GENOMIC DNA]</scope>
</reference>
<accession>A0A7S5R4X5</accession>
<dbReference type="EMBL" id="MN988521">
    <property type="protein sequence ID" value="QIG71207.1"/>
    <property type="molecule type" value="Genomic_DNA"/>
</dbReference>
<name>A0A7S5R4X5_9CAUD</name>